<organism evidence="2 3">
    <name type="scientific">Donghicola mangrovi</name>
    <dbReference type="NCBI Taxonomy" id="2729614"/>
    <lineage>
        <taxon>Bacteria</taxon>
        <taxon>Pseudomonadati</taxon>
        <taxon>Pseudomonadota</taxon>
        <taxon>Alphaproteobacteria</taxon>
        <taxon>Rhodobacterales</taxon>
        <taxon>Roseobacteraceae</taxon>
        <taxon>Donghicola</taxon>
    </lineage>
</organism>
<feature type="region of interest" description="Disordered" evidence="1">
    <location>
        <begin position="97"/>
        <end position="126"/>
    </location>
</feature>
<dbReference type="EMBL" id="JABCJE010000001">
    <property type="protein sequence ID" value="NVO21727.1"/>
    <property type="molecule type" value="Genomic_DNA"/>
</dbReference>
<sequence length="280" mass="31241">MKQNINLNPGLFLLKYDDASGEANAIISASVSEYFAHDVKIILDPTCGSDPLKKVGDFFVVQCLRPATLTLNIESRDFGVPARGGIKLEPLSRQIAKRRGATREDRSPEFEGYPAPNGKFNRHDQGRDRDVMAHISNRGDVYVRPGDWLRGGSSEDFIEGLRLPLVDFPRVFLRDLNAGETVSSGEFIGSRGQSRPLGPLEILMDESSRGHICVEARYKDFGLIRKSGRKVSLSGSHIRDRLIGIKVWHQPSNHEALDESFSREIPDRGSQGGRVKIFRK</sequence>
<evidence type="ECO:0000313" key="2">
    <source>
        <dbReference type="EMBL" id="NVO21727.1"/>
    </source>
</evidence>
<gene>
    <name evidence="2" type="ORF">HJ536_00005</name>
</gene>
<dbReference type="Proteomes" id="UP000592216">
    <property type="component" value="Unassembled WGS sequence"/>
</dbReference>
<evidence type="ECO:0000313" key="3">
    <source>
        <dbReference type="Proteomes" id="UP000592216"/>
    </source>
</evidence>
<dbReference type="RefSeq" id="WP_177156262.1">
    <property type="nucleotide sequence ID" value="NZ_JABCJE010000001.1"/>
</dbReference>
<accession>A0A850PWZ6</accession>
<name>A0A850PWZ6_9RHOB</name>
<dbReference type="AlphaFoldDB" id="A0A850PWZ6"/>
<reference evidence="2 3" key="1">
    <citation type="submission" date="2020-04" db="EMBL/GenBank/DDBJ databases">
        <title>Donghicola sp., a member of the Rhodobacteraceae family isolated from mangrove forest in Thailand.</title>
        <authorList>
            <person name="Charoenyingcharoen P."/>
            <person name="Yukphan P."/>
        </authorList>
    </citation>
    <scope>NUCLEOTIDE SEQUENCE [LARGE SCALE GENOMIC DNA]</scope>
    <source>
        <strain evidence="2 3">B5-SW-15</strain>
    </source>
</reference>
<comment type="caution">
    <text evidence="2">The sequence shown here is derived from an EMBL/GenBank/DDBJ whole genome shotgun (WGS) entry which is preliminary data.</text>
</comment>
<evidence type="ECO:0000256" key="1">
    <source>
        <dbReference type="SAM" id="MobiDB-lite"/>
    </source>
</evidence>
<protein>
    <submittedName>
        <fullName evidence="2">Uncharacterized protein</fullName>
    </submittedName>
</protein>
<proteinExistence type="predicted"/>